<dbReference type="Proteomes" id="UP001168528">
    <property type="component" value="Unassembled WGS sequence"/>
</dbReference>
<feature type="binding site" evidence="7">
    <location>
        <begin position="531"/>
        <end position="534"/>
    </location>
    <ligand>
        <name>ATP</name>
        <dbReference type="ChEBI" id="CHEBI:30616"/>
    </ligand>
</feature>
<feature type="binding site" evidence="7">
    <location>
        <position position="174"/>
    </location>
    <ligand>
        <name>L-aspartate</name>
        <dbReference type="ChEBI" id="CHEBI:29991"/>
    </ligand>
</feature>
<name>A0ABT8RHM6_9BACT</name>
<dbReference type="InterPro" id="IPR004364">
    <property type="entry name" value="Aa-tRNA-synt_II"/>
</dbReference>
<dbReference type="InterPro" id="IPR006195">
    <property type="entry name" value="aa-tRNA-synth_II"/>
</dbReference>
<dbReference type="PROSITE" id="PS50862">
    <property type="entry name" value="AA_TRNA_LIGASE_II"/>
    <property type="match status" value="1"/>
</dbReference>
<dbReference type="InterPro" id="IPR002312">
    <property type="entry name" value="Asp/Asn-tRNA-synth_IIb"/>
</dbReference>
<dbReference type="NCBIfam" id="TIGR00459">
    <property type="entry name" value="aspS_bact"/>
    <property type="match status" value="1"/>
</dbReference>
<dbReference type="InterPro" id="IPR029351">
    <property type="entry name" value="GAD_dom"/>
</dbReference>
<dbReference type="NCBIfam" id="NF001750">
    <property type="entry name" value="PRK00476.1"/>
    <property type="match status" value="1"/>
</dbReference>
<dbReference type="EMBL" id="JAUKPO010000047">
    <property type="protein sequence ID" value="MDO1451226.1"/>
    <property type="molecule type" value="Genomic_DNA"/>
</dbReference>
<dbReference type="Pfam" id="PF01336">
    <property type="entry name" value="tRNA_anti-codon"/>
    <property type="match status" value="1"/>
</dbReference>
<keyword evidence="5 7" id="KW-0648">Protein biosynthesis</keyword>
<dbReference type="EC" id="6.1.1.12" evidence="7"/>
<dbReference type="GO" id="GO:0004815">
    <property type="term" value="F:aspartate-tRNA ligase activity"/>
    <property type="evidence" value="ECO:0007669"/>
    <property type="project" value="UniProtKB-EC"/>
</dbReference>
<reference evidence="9" key="1">
    <citation type="submission" date="2023-07" db="EMBL/GenBank/DDBJ databases">
        <title>The genome sequence of Rhodocytophaga aerolata KACC 12507.</title>
        <authorList>
            <person name="Zhang X."/>
        </authorList>
    </citation>
    <scope>NUCLEOTIDE SEQUENCE</scope>
    <source>
        <strain evidence="9">KACC 12507</strain>
    </source>
</reference>
<keyword evidence="7" id="KW-0963">Cytoplasm</keyword>
<feature type="binding site" evidence="7">
    <location>
        <begin position="220"/>
        <end position="222"/>
    </location>
    <ligand>
        <name>ATP</name>
        <dbReference type="ChEBI" id="CHEBI:30616"/>
    </ligand>
</feature>
<dbReference type="SUPFAM" id="SSF55261">
    <property type="entry name" value="GAD domain-like"/>
    <property type="match status" value="1"/>
</dbReference>
<dbReference type="PANTHER" id="PTHR22594">
    <property type="entry name" value="ASPARTYL/LYSYL-TRNA SYNTHETASE"/>
    <property type="match status" value="1"/>
</dbReference>
<dbReference type="InterPro" id="IPR004115">
    <property type="entry name" value="GAD-like_sf"/>
</dbReference>
<dbReference type="InterPro" id="IPR047090">
    <property type="entry name" value="AspRS_core"/>
</dbReference>
<evidence type="ECO:0000313" key="10">
    <source>
        <dbReference type="Proteomes" id="UP001168528"/>
    </source>
</evidence>
<comment type="caution">
    <text evidence="9">The sequence shown here is derived from an EMBL/GenBank/DDBJ whole genome shotgun (WGS) entry which is preliminary data.</text>
</comment>
<feature type="binding site" evidence="7">
    <location>
        <position position="229"/>
    </location>
    <ligand>
        <name>ATP</name>
        <dbReference type="ChEBI" id="CHEBI:30616"/>
    </ligand>
</feature>
<dbReference type="PANTHER" id="PTHR22594:SF5">
    <property type="entry name" value="ASPARTATE--TRNA LIGASE, MITOCHONDRIAL"/>
    <property type="match status" value="1"/>
</dbReference>
<feature type="binding site" evidence="7">
    <location>
        <position position="220"/>
    </location>
    <ligand>
        <name>L-aspartate</name>
        <dbReference type="ChEBI" id="CHEBI:29991"/>
    </ligand>
</feature>
<organism evidence="9 10">
    <name type="scientific">Rhodocytophaga aerolata</name>
    <dbReference type="NCBI Taxonomy" id="455078"/>
    <lineage>
        <taxon>Bacteria</taxon>
        <taxon>Pseudomonadati</taxon>
        <taxon>Bacteroidota</taxon>
        <taxon>Cytophagia</taxon>
        <taxon>Cytophagales</taxon>
        <taxon>Rhodocytophagaceae</taxon>
        <taxon>Rhodocytophaga</taxon>
    </lineage>
</organism>
<evidence type="ECO:0000256" key="7">
    <source>
        <dbReference type="HAMAP-Rule" id="MF_00044"/>
    </source>
</evidence>
<feature type="binding site" evidence="7">
    <location>
        <position position="486"/>
    </location>
    <ligand>
        <name>L-aspartate</name>
        <dbReference type="ChEBI" id="CHEBI:29991"/>
    </ligand>
</feature>
<dbReference type="InterPro" id="IPR004524">
    <property type="entry name" value="Asp-tRNA-ligase_1"/>
</dbReference>
<evidence type="ECO:0000256" key="1">
    <source>
        <dbReference type="ARBA" id="ARBA00006303"/>
    </source>
</evidence>
<comment type="similarity">
    <text evidence="1 7">Belongs to the class-II aminoacyl-tRNA synthetase family. Type 1 subfamily.</text>
</comment>
<proteinExistence type="inferred from homology"/>
<evidence type="ECO:0000259" key="8">
    <source>
        <dbReference type="PROSITE" id="PS50862"/>
    </source>
</evidence>
<keyword evidence="4 7" id="KW-0067">ATP-binding</keyword>
<keyword evidence="10" id="KW-1185">Reference proteome</keyword>
<comment type="subcellular location">
    <subcellularLocation>
        <location evidence="7">Cytoplasm</location>
    </subcellularLocation>
</comment>
<dbReference type="SUPFAM" id="SSF55681">
    <property type="entry name" value="Class II aaRS and biotin synthetases"/>
    <property type="match status" value="1"/>
</dbReference>
<evidence type="ECO:0000313" key="9">
    <source>
        <dbReference type="EMBL" id="MDO1451226.1"/>
    </source>
</evidence>
<evidence type="ECO:0000256" key="3">
    <source>
        <dbReference type="ARBA" id="ARBA00022741"/>
    </source>
</evidence>
<feature type="domain" description="Aminoacyl-transfer RNA synthetases class-II family profile" evidence="8">
    <location>
        <begin position="141"/>
        <end position="565"/>
    </location>
</feature>
<dbReference type="SUPFAM" id="SSF50249">
    <property type="entry name" value="Nucleic acid-binding proteins"/>
    <property type="match status" value="1"/>
</dbReference>
<comment type="function">
    <text evidence="7">Catalyzes the attachment of L-aspartate to tRNA(Asp) in a two-step reaction: L-aspartate is first activated by ATP to form Asp-AMP and then transferred to the acceptor end of tRNA(Asp).</text>
</comment>
<feature type="binding site" evidence="7">
    <location>
        <position position="445"/>
    </location>
    <ligand>
        <name>L-aspartate</name>
        <dbReference type="ChEBI" id="CHEBI:29991"/>
    </ligand>
</feature>
<evidence type="ECO:0000256" key="5">
    <source>
        <dbReference type="ARBA" id="ARBA00022917"/>
    </source>
</evidence>
<evidence type="ECO:0000256" key="4">
    <source>
        <dbReference type="ARBA" id="ARBA00022840"/>
    </source>
</evidence>
<keyword evidence="2 7" id="KW-0436">Ligase</keyword>
<sequence length="586" mass="67075">MLRSHTCGELRMEHVNQPVSLCGWVQTKRDKGGMVWIDLRDRYGVTQLIFEEGKTDPQLLEKIRSLGREFVVKAEGKVVERVAKNDKIPTGNIEVRVENLDILNPAKLPPFLIEDETDGGDDLRMKYRYLDLRRNAVRKNLELRHQMMRQTRTYMDSKNFIEVETPVLIKSTPEGARDFVVPSRMNPGEFYALPQSPQTFKQLLMVSGFDRYYQIVKCFRDEDLRADRQPEFTQIDCEMSFITQEDILNTFEGLVKHLFKQVKGIELTNLARMSYADAMKYYGNDKPDTRFEMRFTELNEVAKGKDFSVFNDAELIVGICAKGCAEYTRKQLDELTEFVKRPQIGAKGLVYVRYNADGSIKSSIDKFYSEADLKVWAEKMQAAPGDLLLIISGEATKARKALSELRLEMGERLSLRDKSTYSCLWVLDFPLLEWGEEEQRWFAMHHPFTSPKPEDIHLLESDPGKVRANAYDMVINGVEVGGGSIRIHNRELQAKMFSHLGFTDEEARRQFGFLMEAFEYGAPPHGGIAFGFDRLCSLFGGADSIRDFIAFPKNNSGRDVMIDTPSTISNAQLEELSIRVSMSGKK</sequence>
<dbReference type="CDD" id="cd00777">
    <property type="entry name" value="AspRS_core"/>
    <property type="match status" value="1"/>
</dbReference>
<comment type="catalytic activity">
    <reaction evidence="7">
        <text>tRNA(Asp) + L-aspartate + ATP = L-aspartyl-tRNA(Asp) + AMP + diphosphate</text>
        <dbReference type="Rhea" id="RHEA:19649"/>
        <dbReference type="Rhea" id="RHEA-COMP:9660"/>
        <dbReference type="Rhea" id="RHEA-COMP:9678"/>
        <dbReference type="ChEBI" id="CHEBI:29991"/>
        <dbReference type="ChEBI" id="CHEBI:30616"/>
        <dbReference type="ChEBI" id="CHEBI:33019"/>
        <dbReference type="ChEBI" id="CHEBI:78442"/>
        <dbReference type="ChEBI" id="CHEBI:78516"/>
        <dbReference type="ChEBI" id="CHEBI:456215"/>
        <dbReference type="EC" id="6.1.1.12"/>
    </reaction>
</comment>
<dbReference type="Pfam" id="PF02938">
    <property type="entry name" value="GAD"/>
    <property type="match status" value="1"/>
</dbReference>
<dbReference type="Gene3D" id="3.30.930.10">
    <property type="entry name" value="Bira Bifunctional Protein, Domain 2"/>
    <property type="match status" value="1"/>
</dbReference>
<dbReference type="CDD" id="cd04317">
    <property type="entry name" value="EcAspRS_like_N"/>
    <property type="match status" value="1"/>
</dbReference>
<feature type="binding site" evidence="7">
    <location>
        <position position="479"/>
    </location>
    <ligand>
        <name>ATP</name>
        <dbReference type="ChEBI" id="CHEBI:30616"/>
    </ligand>
</feature>
<evidence type="ECO:0000256" key="2">
    <source>
        <dbReference type="ARBA" id="ARBA00022598"/>
    </source>
</evidence>
<dbReference type="HAMAP" id="MF_00044">
    <property type="entry name" value="Asp_tRNA_synth_type1"/>
    <property type="match status" value="1"/>
</dbReference>
<evidence type="ECO:0000256" key="6">
    <source>
        <dbReference type="ARBA" id="ARBA00023146"/>
    </source>
</evidence>
<dbReference type="InterPro" id="IPR045864">
    <property type="entry name" value="aa-tRNA-synth_II/BPL/LPL"/>
</dbReference>
<dbReference type="Gene3D" id="3.30.1360.30">
    <property type="entry name" value="GAD-like domain"/>
    <property type="match status" value="1"/>
</dbReference>
<comment type="subunit">
    <text evidence="7">Homodimer.</text>
</comment>
<keyword evidence="3 7" id="KW-0547">Nucleotide-binding</keyword>
<accession>A0ABT8RHM6</accession>
<dbReference type="RefSeq" id="WP_302042025.1">
    <property type="nucleotide sequence ID" value="NZ_JAUKPO010000047.1"/>
</dbReference>
<comment type="caution">
    <text evidence="7">Lacks conserved residue(s) required for the propagation of feature annotation.</text>
</comment>
<dbReference type="Pfam" id="PF00152">
    <property type="entry name" value="tRNA-synt_2"/>
    <property type="match status" value="1"/>
</dbReference>
<gene>
    <name evidence="7 9" type="primary">aspS</name>
    <name evidence="9" type="ORF">Q0590_33440</name>
</gene>
<dbReference type="Gene3D" id="2.40.50.140">
    <property type="entry name" value="Nucleic acid-binding proteins"/>
    <property type="match status" value="1"/>
</dbReference>
<dbReference type="PRINTS" id="PR01042">
    <property type="entry name" value="TRNASYNTHASP"/>
</dbReference>
<feature type="region of interest" description="Aspartate" evidence="7">
    <location>
        <begin position="198"/>
        <end position="201"/>
    </location>
</feature>
<dbReference type="InterPro" id="IPR012340">
    <property type="entry name" value="NA-bd_OB-fold"/>
</dbReference>
<dbReference type="InterPro" id="IPR004365">
    <property type="entry name" value="NA-bd_OB_tRNA"/>
</dbReference>
<keyword evidence="6 7" id="KW-0030">Aminoacyl-tRNA synthetase</keyword>
<protein>
    <recommendedName>
        <fullName evidence="7">Aspartate--tRNA ligase</fullName>
        <ecNumber evidence="7">6.1.1.12</ecNumber>
    </recommendedName>
    <alternativeName>
        <fullName evidence="7">Aspartyl-tRNA synthetase</fullName>
        <shortName evidence="7">AspRS</shortName>
    </alternativeName>
</protein>
<dbReference type="InterPro" id="IPR047089">
    <property type="entry name" value="Asp-tRNA-ligase_1_N"/>
</dbReference>